<dbReference type="Proteomes" id="UP000257109">
    <property type="component" value="Unassembled WGS sequence"/>
</dbReference>
<keyword evidence="2" id="KW-1185">Reference proteome</keyword>
<comment type="caution">
    <text evidence="1">The sequence shown here is derived from an EMBL/GenBank/DDBJ whole genome shotgun (WGS) entry which is preliminary data.</text>
</comment>
<gene>
    <name evidence="1" type="ORF">CR513_11740</name>
</gene>
<organism evidence="1 2">
    <name type="scientific">Mucuna pruriens</name>
    <name type="common">Velvet bean</name>
    <name type="synonym">Dolichos pruriens</name>
    <dbReference type="NCBI Taxonomy" id="157652"/>
    <lineage>
        <taxon>Eukaryota</taxon>
        <taxon>Viridiplantae</taxon>
        <taxon>Streptophyta</taxon>
        <taxon>Embryophyta</taxon>
        <taxon>Tracheophyta</taxon>
        <taxon>Spermatophyta</taxon>
        <taxon>Magnoliopsida</taxon>
        <taxon>eudicotyledons</taxon>
        <taxon>Gunneridae</taxon>
        <taxon>Pentapetalae</taxon>
        <taxon>rosids</taxon>
        <taxon>fabids</taxon>
        <taxon>Fabales</taxon>
        <taxon>Fabaceae</taxon>
        <taxon>Papilionoideae</taxon>
        <taxon>50 kb inversion clade</taxon>
        <taxon>NPAAA clade</taxon>
        <taxon>indigoferoid/millettioid clade</taxon>
        <taxon>Phaseoleae</taxon>
        <taxon>Mucuna</taxon>
    </lineage>
</organism>
<sequence length="61" mass="6981">MALCHGQLYQHRIKNAFDKKVRPRPYVVNRAFFGGALILADSKGQELKHPVNADVIKLFYP</sequence>
<dbReference type="OrthoDB" id="1637540at2759"/>
<proteinExistence type="predicted"/>
<evidence type="ECO:0000313" key="1">
    <source>
        <dbReference type="EMBL" id="RDY04552.1"/>
    </source>
</evidence>
<feature type="non-terminal residue" evidence="1">
    <location>
        <position position="1"/>
    </location>
</feature>
<reference evidence="1" key="1">
    <citation type="submission" date="2018-05" db="EMBL/GenBank/DDBJ databases">
        <title>Draft genome of Mucuna pruriens seed.</title>
        <authorList>
            <person name="Nnadi N.E."/>
            <person name="Vos R."/>
            <person name="Hasami M.H."/>
            <person name="Devisetty U.K."/>
            <person name="Aguiy J.C."/>
        </authorList>
    </citation>
    <scope>NUCLEOTIDE SEQUENCE [LARGE SCALE GENOMIC DNA]</scope>
    <source>
        <strain evidence="1">JCA_2017</strain>
    </source>
</reference>
<name>A0A371HPA2_MUCPR</name>
<evidence type="ECO:0000313" key="2">
    <source>
        <dbReference type="Proteomes" id="UP000257109"/>
    </source>
</evidence>
<dbReference type="AlphaFoldDB" id="A0A371HPA2"/>
<accession>A0A371HPA2</accession>
<protein>
    <submittedName>
        <fullName evidence="1">Uncharacterized protein</fullName>
    </submittedName>
</protein>
<dbReference type="EMBL" id="QJKJ01002056">
    <property type="protein sequence ID" value="RDY04552.1"/>
    <property type="molecule type" value="Genomic_DNA"/>
</dbReference>